<keyword evidence="3" id="KW-1185">Reference proteome</keyword>
<name>A0ABM0TCV4_CAMSA</name>
<reference evidence="4" key="2">
    <citation type="submission" date="2025-08" db="UniProtKB">
        <authorList>
            <consortium name="RefSeq"/>
        </authorList>
    </citation>
    <scope>IDENTIFICATION</scope>
    <source>
        <tissue evidence="4">Leaf</tissue>
    </source>
</reference>
<sequence>MVEDMNVKFDKYWEEFSDILAVAAILDPRLKFPFLEYCYNTLDPSTSKSKLAHVRSKMAKLLTPYQKSTSNVTTTSSQVPRKSVPYGYDVRIYSYISQKTGGNGKSPLDTYLDEEVLDIVSFRSLNLIGYWKDNANKFKELALMACDVLSIPITTVASESSFSIGSRVLNKYRSCILPTNVQALICARNWFRRFQDIGDEEFKFVEEEGNIVAV</sequence>
<dbReference type="PANTHER" id="PTHR23272:SF166">
    <property type="entry name" value="ZINC FINGER BED DOMAIN-CONTAINING PROTEIN RICESLEEPER 2-LIKE ISOFORM X1"/>
    <property type="match status" value="1"/>
</dbReference>
<evidence type="ECO:0000259" key="2">
    <source>
        <dbReference type="Pfam" id="PF14372"/>
    </source>
</evidence>
<dbReference type="InterPro" id="IPR008906">
    <property type="entry name" value="HATC_C_dom"/>
</dbReference>
<dbReference type="PANTHER" id="PTHR23272">
    <property type="entry name" value="BED FINGER-RELATED"/>
    <property type="match status" value="1"/>
</dbReference>
<organism evidence="3 4">
    <name type="scientific">Camelina sativa</name>
    <name type="common">False flax</name>
    <name type="synonym">Myagrum sativum</name>
    <dbReference type="NCBI Taxonomy" id="90675"/>
    <lineage>
        <taxon>Eukaryota</taxon>
        <taxon>Viridiplantae</taxon>
        <taxon>Streptophyta</taxon>
        <taxon>Embryophyta</taxon>
        <taxon>Tracheophyta</taxon>
        <taxon>Spermatophyta</taxon>
        <taxon>Magnoliopsida</taxon>
        <taxon>eudicotyledons</taxon>
        <taxon>Gunneridae</taxon>
        <taxon>Pentapetalae</taxon>
        <taxon>rosids</taxon>
        <taxon>malvids</taxon>
        <taxon>Brassicales</taxon>
        <taxon>Brassicaceae</taxon>
        <taxon>Camelineae</taxon>
        <taxon>Camelina</taxon>
    </lineage>
</organism>
<protein>
    <submittedName>
        <fullName evidence="4">Zinc finger BED domain-containing protein DAYSLEEPER-like</fullName>
    </submittedName>
</protein>
<dbReference type="Pfam" id="PF05699">
    <property type="entry name" value="Dimer_Tnp_hAT"/>
    <property type="match status" value="1"/>
</dbReference>
<dbReference type="Proteomes" id="UP000694864">
    <property type="component" value="Chromosome 8"/>
</dbReference>
<reference evidence="3" key="1">
    <citation type="journal article" date="2014" name="Nat. Commun.">
        <title>The emerging biofuel crop Camelina sativa retains a highly undifferentiated hexaploid genome structure.</title>
        <authorList>
            <person name="Kagale S."/>
            <person name="Koh C."/>
            <person name="Nixon J."/>
            <person name="Bollina V."/>
            <person name="Clarke W.E."/>
            <person name="Tuteja R."/>
            <person name="Spillane C."/>
            <person name="Robinson S.J."/>
            <person name="Links M.G."/>
            <person name="Clarke C."/>
            <person name="Higgins E.E."/>
            <person name="Huebert T."/>
            <person name="Sharpe A.G."/>
            <person name="Parkin I.A."/>
        </authorList>
    </citation>
    <scope>NUCLEOTIDE SEQUENCE [LARGE SCALE GENOMIC DNA]</scope>
    <source>
        <strain evidence="3">cv. DH55</strain>
    </source>
</reference>
<dbReference type="InterPro" id="IPR025525">
    <property type="entry name" value="hAT-like_transposase_RNase-H"/>
</dbReference>
<dbReference type="SUPFAM" id="SSF53098">
    <property type="entry name" value="Ribonuclease H-like"/>
    <property type="match status" value="1"/>
</dbReference>
<accession>A0ABM0TCV4</accession>
<dbReference type="GeneID" id="104709469"/>
<proteinExistence type="predicted"/>
<dbReference type="InterPro" id="IPR012337">
    <property type="entry name" value="RNaseH-like_sf"/>
</dbReference>
<dbReference type="RefSeq" id="XP_010424381.1">
    <property type="nucleotide sequence ID" value="XM_010426079.1"/>
</dbReference>
<evidence type="ECO:0000313" key="3">
    <source>
        <dbReference type="Proteomes" id="UP000694864"/>
    </source>
</evidence>
<feature type="domain" description="HAT C-terminal dimerisation" evidence="1">
    <location>
        <begin position="108"/>
        <end position="191"/>
    </location>
</feature>
<dbReference type="Pfam" id="PF14372">
    <property type="entry name" value="hAT-like_RNase-H"/>
    <property type="match status" value="1"/>
</dbReference>
<gene>
    <name evidence="4" type="primary">LOC104709469</name>
</gene>
<evidence type="ECO:0000313" key="4">
    <source>
        <dbReference type="RefSeq" id="XP_010424381.1"/>
    </source>
</evidence>
<evidence type="ECO:0000259" key="1">
    <source>
        <dbReference type="Pfam" id="PF05699"/>
    </source>
</evidence>
<feature type="domain" description="hAT-like transposase RNase-H fold" evidence="2">
    <location>
        <begin position="1"/>
        <end position="65"/>
    </location>
</feature>